<dbReference type="Proteomes" id="UP000663823">
    <property type="component" value="Unassembled WGS sequence"/>
</dbReference>
<dbReference type="EMBL" id="CAJNOO010000035">
    <property type="protein sequence ID" value="CAF0760311.1"/>
    <property type="molecule type" value="Genomic_DNA"/>
</dbReference>
<name>A0A813PUA1_9BILA</name>
<evidence type="ECO:0000256" key="1">
    <source>
        <dbReference type="SAM" id="MobiDB-lite"/>
    </source>
</evidence>
<gene>
    <name evidence="5" type="ORF">FNK824_LOCUS14817</name>
    <name evidence="4" type="ORF">OTI717_LOCUS3551</name>
    <name evidence="2" type="ORF">RFH988_LOCUS1798</name>
    <name evidence="3" type="ORF">SEV965_LOCUS3965</name>
</gene>
<reference evidence="2" key="1">
    <citation type="submission" date="2021-02" db="EMBL/GenBank/DDBJ databases">
        <authorList>
            <person name="Nowell W R."/>
        </authorList>
    </citation>
    <scope>NUCLEOTIDE SEQUENCE</scope>
</reference>
<accession>A0A813PUA1</accession>
<feature type="region of interest" description="Disordered" evidence="1">
    <location>
        <begin position="63"/>
        <end position="87"/>
    </location>
</feature>
<dbReference type="EMBL" id="CAJNOU010000106">
    <property type="protein sequence ID" value="CAF0868097.1"/>
    <property type="molecule type" value="Genomic_DNA"/>
</dbReference>
<dbReference type="Proteomes" id="UP000663874">
    <property type="component" value="Unassembled WGS sequence"/>
</dbReference>
<organism evidence="2 6">
    <name type="scientific">Rotaria sordida</name>
    <dbReference type="NCBI Taxonomy" id="392033"/>
    <lineage>
        <taxon>Eukaryota</taxon>
        <taxon>Metazoa</taxon>
        <taxon>Spiralia</taxon>
        <taxon>Gnathifera</taxon>
        <taxon>Rotifera</taxon>
        <taxon>Eurotatoria</taxon>
        <taxon>Bdelloidea</taxon>
        <taxon>Philodinida</taxon>
        <taxon>Philodinidae</taxon>
        <taxon>Rotaria</taxon>
    </lineage>
</organism>
<dbReference type="EMBL" id="CAJOAX010000193">
    <property type="protein sequence ID" value="CAF3535848.1"/>
    <property type="molecule type" value="Genomic_DNA"/>
</dbReference>
<evidence type="ECO:0000313" key="4">
    <source>
        <dbReference type="EMBL" id="CAF3535848.1"/>
    </source>
</evidence>
<dbReference type="EMBL" id="CAJOBE010002081">
    <property type="protein sequence ID" value="CAF3797722.1"/>
    <property type="molecule type" value="Genomic_DNA"/>
</dbReference>
<proteinExistence type="predicted"/>
<evidence type="ECO:0000313" key="6">
    <source>
        <dbReference type="Proteomes" id="UP000663882"/>
    </source>
</evidence>
<evidence type="ECO:0000313" key="3">
    <source>
        <dbReference type="EMBL" id="CAF0868097.1"/>
    </source>
</evidence>
<dbReference type="AlphaFoldDB" id="A0A813PUA1"/>
<dbReference type="Proteomes" id="UP000663889">
    <property type="component" value="Unassembled WGS sequence"/>
</dbReference>
<evidence type="ECO:0000313" key="5">
    <source>
        <dbReference type="EMBL" id="CAF3797722.1"/>
    </source>
</evidence>
<evidence type="ECO:0000313" key="2">
    <source>
        <dbReference type="EMBL" id="CAF0760311.1"/>
    </source>
</evidence>
<sequence>MQSRSSRIGFEGILSGEQKSYIGFEQYEDDQKQHALPVYPLTDTMPNPNRSLQNNFSDSNYSSSIAQTMPSPAHSFKQNTKSSTSTTKNLSYPHLFAIYNEIVNEWSQIQWLIFVDNHKEIYLTLDINTKECLTVQMAINQYYLTSGRALLFSRPECLLIRTKSKSKSLVLPNSIISIDNLLENNIAQQLFRYKLLAILCDSIETNSKLMFYKDKQSNNWYVYYNRSISIPSHSNILSNDEQIQIESFIQENNQINHINLSKFTSPLSALHNHPIIYVYIPEKI</sequence>
<dbReference type="OrthoDB" id="9995304at2759"/>
<protein>
    <submittedName>
        <fullName evidence="2">Uncharacterized protein</fullName>
    </submittedName>
</protein>
<dbReference type="Proteomes" id="UP000663882">
    <property type="component" value="Unassembled WGS sequence"/>
</dbReference>
<comment type="caution">
    <text evidence="2">The sequence shown here is derived from an EMBL/GenBank/DDBJ whole genome shotgun (WGS) entry which is preliminary data.</text>
</comment>